<accession>A0A8C3KFR4</accession>
<name>A0A8C3KFR4_9CHAR</name>
<reference evidence="1" key="1">
    <citation type="submission" date="2025-08" db="UniProtKB">
        <authorList>
            <consortium name="Ensembl"/>
        </authorList>
    </citation>
    <scope>IDENTIFICATION</scope>
</reference>
<organism evidence="1 2">
    <name type="scientific">Calidris pygmaea</name>
    <name type="common">Spoon-billed sandpiper</name>
    <dbReference type="NCBI Taxonomy" id="425635"/>
    <lineage>
        <taxon>Eukaryota</taxon>
        <taxon>Metazoa</taxon>
        <taxon>Chordata</taxon>
        <taxon>Craniata</taxon>
        <taxon>Vertebrata</taxon>
        <taxon>Euteleostomi</taxon>
        <taxon>Archelosauria</taxon>
        <taxon>Archosauria</taxon>
        <taxon>Dinosauria</taxon>
        <taxon>Saurischia</taxon>
        <taxon>Theropoda</taxon>
        <taxon>Coelurosauria</taxon>
        <taxon>Aves</taxon>
        <taxon>Neognathae</taxon>
        <taxon>Neoaves</taxon>
        <taxon>Charadriiformes</taxon>
        <taxon>Scolopacidae</taxon>
        <taxon>Calidris</taxon>
    </lineage>
</organism>
<proteinExistence type="predicted"/>
<evidence type="ECO:0000313" key="1">
    <source>
        <dbReference type="Ensembl" id="ENSCPGP00000020522.1"/>
    </source>
</evidence>
<dbReference type="Ensembl" id="ENSCPGT00000022490.1">
    <property type="protein sequence ID" value="ENSCPGP00000020522.1"/>
    <property type="gene ID" value="ENSCPGG00000014361.1"/>
</dbReference>
<reference evidence="1" key="2">
    <citation type="submission" date="2025-09" db="UniProtKB">
        <authorList>
            <consortium name="Ensembl"/>
        </authorList>
    </citation>
    <scope>IDENTIFICATION</scope>
</reference>
<dbReference type="AlphaFoldDB" id="A0A8C3KFR4"/>
<keyword evidence="2" id="KW-1185">Reference proteome</keyword>
<dbReference type="Proteomes" id="UP000694419">
    <property type="component" value="Unplaced"/>
</dbReference>
<protein>
    <submittedName>
        <fullName evidence="1">Uncharacterized protein</fullName>
    </submittedName>
</protein>
<evidence type="ECO:0000313" key="2">
    <source>
        <dbReference type="Proteomes" id="UP000694419"/>
    </source>
</evidence>
<sequence>HGAAGFYREGRSGCATPATPPSFPCVHRHRAWEKQISSGSHPPQNERGLGFLCCFLEENGGEQSWEHPSVNSSPGISAAGHFGGVAGGWSLLTWTWTSLCYPRLHPLPSPLPQRTWKEMPILKKSSYFFFCGLGNKFCRAESETVALRWIVWPGSEK</sequence>